<dbReference type="GO" id="GO:0050660">
    <property type="term" value="F:flavin adenine dinucleotide binding"/>
    <property type="evidence" value="ECO:0007669"/>
    <property type="project" value="InterPro"/>
</dbReference>
<dbReference type="InterPro" id="IPR036250">
    <property type="entry name" value="AcylCo_DH-like_C"/>
</dbReference>
<dbReference type="InterPro" id="IPR013786">
    <property type="entry name" value="AcylCoA_DH/ox_N"/>
</dbReference>
<accession>A0A1W9HQF5</accession>
<dbReference type="Gene3D" id="1.20.140.10">
    <property type="entry name" value="Butyryl-CoA Dehydrogenase, subunit A, domain 3"/>
    <property type="match status" value="1"/>
</dbReference>
<keyword evidence="3 6" id="KW-0285">Flavoprotein</keyword>
<dbReference type="PANTHER" id="PTHR43292">
    <property type="entry name" value="ACYL-COA DEHYDROGENASE"/>
    <property type="match status" value="1"/>
</dbReference>
<dbReference type="PANTHER" id="PTHR43292:SF3">
    <property type="entry name" value="ACYL-COA DEHYDROGENASE FADE29"/>
    <property type="match status" value="1"/>
</dbReference>
<dbReference type="Gene3D" id="2.40.110.10">
    <property type="entry name" value="Butyryl-CoA Dehydrogenase, subunit A, domain 2"/>
    <property type="match status" value="1"/>
</dbReference>
<evidence type="ECO:0000256" key="4">
    <source>
        <dbReference type="ARBA" id="ARBA00022827"/>
    </source>
</evidence>
<dbReference type="InterPro" id="IPR037069">
    <property type="entry name" value="AcylCoA_DH/ox_N_sf"/>
</dbReference>
<dbReference type="Pfam" id="PF02771">
    <property type="entry name" value="Acyl-CoA_dh_N"/>
    <property type="match status" value="1"/>
</dbReference>
<keyword evidence="5 6" id="KW-0560">Oxidoreductase</keyword>
<dbReference type="InterPro" id="IPR009075">
    <property type="entry name" value="AcylCo_DH/oxidase_C"/>
</dbReference>
<dbReference type="STRING" id="1827387.A4S15_02670"/>
<evidence type="ECO:0000256" key="6">
    <source>
        <dbReference type="RuleBase" id="RU362125"/>
    </source>
</evidence>
<feature type="domain" description="Acyl-CoA dehydrogenase/oxidase N-terminal" evidence="9">
    <location>
        <begin position="6"/>
        <end position="119"/>
    </location>
</feature>
<comment type="cofactor">
    <cofactor evidence="1 6">
        <name>FAD</name>
        <dbReference type="ChEBI" id="CHEBI:57692"/>
    </cofactor>
</comment>
<dbReference type="Pfam" id="PF02770">
    <property type="entry name" value="Acyl-CoA_dh_M"/>
    <property type="match status" value="1"/>
</dbReference>
<name>A0A1W9HQF5_9HYPH</name>
<dbReference type="RefSeq" id="WP_376799852.1">
    <property type="nucleotide sequence ID" value="NZ_DBNB01000008.1"/>
</dbReference>
<dbReference type="InterPro" id="IPR052161">
    <property type="entry name" value="Mycobact_Acyl-CoA_DH"/>
</dbReference>
<dbReference type="InterPro" id="IPR017617">
    <property type="entry name" value="Pimeloyl_CoA_dehydrogenase_lsu"/>
</dbReference>
<dbReference type="Pfam" id="PF00441">
    <property type="entry name" value="Acyl-CoA_dh_1"/>
    <property type="match status" value="1"/>
</dbReference>
<organism evidence="10 11">
    <name type="scientific">Candidatus Raskinella chloraquaticus</name>
    <dbReference type="NCBI Taxonomy" id="1951219"/>
    <lineage>
        <taxon>Bacteria</taxon>
        <taxon>Pseudomonadati</taxon>
        <taxon>Pseudomonadota</taxon>
        <taxon>Alphaproteobacteria</taxon>
        <taxon>Hyphomicrobiales</taxon>
        <taxon>Phreatobacteraceae</taxon>
        <taxon>Candidatus Raskinella</taxon>
    </lineage>
</organism>
<dbReference type="EMBL" id="LWDL01000031">
    <property type="protein sequence ID" value="OQW49643.1"/>
    <property type="molecule type" value="Genomic_DNA"/>
</dbReference>
<keyword evidence="4 6" id="KW-0274">FAD</keyword>
<gene>
    <name evidence="10" type="ORF">A4S15_02670</name>
</gene>
<dbReference type="InterPro" id="IPR006091">
    <property type="entry name" value="Acyl-CoA_Oxase/DH_mid-dom"/>
</dbReference>
<evidence type="ECO:0000256" key="1">
    <source>
        <dbReference type="ARBA" id="ARBA00001974"/>
    </source>
</evidence>
<dbReference type="SUPFAM" id="SSF47203">
    <property type="entry name" value="Acyl-CoA dehydrogenase C-terminal domain-like"/>
    <property type="match status" value="1"/>
</dbReference>
<evidence type="ECO:0000256" key="3">
    <source>
        <dbReference type="ARBA" id="ARBA00022630"/>
    </source>
</evidence>
<evidence type="ECO:0000256" key="5">
    <source>
        <dbReference type="ARBA" id="ARBA00023002"/>
    </source>
</evidence>
<comment type="similarity">
    <text evidence="2 6">Belongs to the acyl-CoA dehydrogenase family.</text>
</comment>
<feature type="domain" description="Acyl-CoA dehydrogenase/oxidase C-terminal" evidence="7">
    <location>
        <begin position="231"/>
        <end position="397"/>
    </location>
</feature>
<dbReference type="GO" id="GO:0005886">
    <property type="term" value="C:plasma membrane"/>
    <property type="evidence" value="ECO:0007669"/>
    <property type="project" value="TreeGrafter"/>
</dbReference>
<dbReference type="NCBIfam" id="TIGR03204">
    <property type="entry name" value="pimC_large"/>
    <property type="match status" value="1"/>
</dbReference>
<protein>
    <submittedName>
        <fullName evidence="10">Pimeloyl-CoA dehydrogenase large subunit</fullName>
    </submittedName>
</protein>
<evidence type="ECO:0000259" key="7">
    <source>
        <dbReference type="Pfam" id="PF00441"/>
    </source>
</evidence>
<reference evidence="10 11" key="1">
    <citation type="journal article" date="2017" name="Water Res.">
        <title>Comammox in drinking water systems.</title>
        <authorList>
            <person name="Wang Y."/>
            <person name="Ma L."/>
            <person name="Mao Y."/>
            <person name="Jiang X."/>
            <person name="Xia Y."/>
            <person name="Yu K."/>
            <person name="Li B."/>
            <person name="Zhang T."/>
        </authorList>
    </citation>
    <scope>NUCLEOTIDE SEQUENCE [LARGE SCALE GENOMIC DNA]</scope>
    <source>
        <strain evidence="10">SG_bin8</strain>
    </source>
</reference>
<sequence>MDLQFTAEEEDFRQEVRAFIKDHLPERIRRHLIEGRSASKDDIVEWTRILYKKGWSTPRWPVELGGTGWSAIKQYIFLEEGLAAPAPELLPFGVSMVGPVIYTFGNAAQKARYLPRIANLDEWWCQGFSEPGAGSDLAAVATRAVRQGDHYLVNGQKTWTTYAQHADWIFCLCRTDTGAKKQEGISFLLIDMKSPGIAVRPIQTIDGGHEINEVFFDEVKVPVGNLVGEENKGWDYAKFLLSNERVGIARVGTSKARLRRLRELAAIAGPDGRRAIDRPRFRDRLIETEIALKALEITQLRVLSDEAAGKFKGRPNPASSVLKIRGSELQQATSELLLDIVGPYALPAQQSTDGRNEPPVGPDWADAVAPLYFNLRKVSIYGGSNEIQRNIIAKAILGL</sequence>
<dbReference type="SUPFAM" id="SSF56645">
    <property type="entry name" value="Acyl-CoA dehydrogenase NM domain-like"/>
    <property type="match status" value="1"/>
</dbReference>
<evidence type="ECO:0000259" key="9">
    <source>
        <dbReference type="Pfam" id="PF02771"/>
    </source>
</evidence>
<dbReference type="InterPro" id="IPR009100">
    <property type="entry name" value="AcylCoA_DH/oxidase_NM_dom_sf"/>
</dbReference>
<dbReference type="AlphaFoldDB" id="A0A1W9HQF5"/>
<evidence type="ECO:0000313" key="11">
    <source>
        <dbReference type="Proteomes" id="UP000192872"/>
    </source>
</evidence>
<dbReference type="FunFam" id="2.40.110.10:FF:000011">
    <property type="entry name" value="Acyl-CoA dehydrogenase FadE34"/>
    <property type="match status" value="1"/>
</dbReference>
<dbReference type="Proteomes" id="UP000192872">
    <property type="component" value="Unassembled WGS sequence"/>
</dbReference>
<evidence type="ECO:0000313" key="10">
    <source>
        <dbReference type="EMBL" id="OQW49643.1"/>
    </source>
</evidence>
<dbReference type="Gene3D" id="1.10.540.10">
    <property type="entry name" value="Acyl-CoA dehydrogenase/oxidase, N-terminal domain"/>
    <property type="match status" value="1"/>
</dbReference>
<proteinExistence type="inferred from homology"/>
<dbReference type="GO" id="GO:0016627">
    <property type="term" value="F:oxidoreductase activity, acting on the CH-CH group of donors"/>
    <property type="evidence" value="ECO:0007669"/>
    <property type="project" value="InterPro"/>
</dbReference>
<evidence type="ECO:0000256" key="2">
    <source>
        <dbReference type="ARBA" id="ARBA00009347"/>
    </source>
</evidence>
<dbReference type="InterPro" id="IPR046373">
    <property type="entry name" value="Acyl-CoA_Oxase/DH_mid-dom_sf"/>
</dbReference>
<comment type="caution">
    <text evidence="10">The sequence shown here is derived from an EMBL/GenBank/DDBJ whole genome shotgun (WGS) entry which is preliminary data.</text>
</comment>
<evidence type="ECO:0000259" key="8">
    <source>
        <dbReference type="Pfam" id="PF02770"/>
    </source>
</evidence>
<feature type="domain" description="Acyl-CoA oxidase/dehydrogenase middle" evidence="8">
    <location>
        <begin position="125"/>
        <end position="219"/>
    </location>
</feature>